<dbReference type="InterPro" id="IPR007452">
    <property type="entry name" value="TamB_C"/>
</dbReference>
<dbReference type="EMBL" id="BMWX01000003">
    <property type="protein sequence ID" value="GGZ26783.1"/>
    <property type="molecule type" value="Genomic_DNA"/>
</dbReference>
<evidence type="ECO:0000256" key="1">
    <source>
        <dbReference type="ARBA" id="ARBA00004167"/>
    </source>
</evidence>
<dbReference type="RefSeq" id="WP_026235707.1">
    <property type="nucleotide sequence ID" value="NZ_BMWX01000003.1"/>
</dbReference>
<accession>A0A918PY05</accession>
<evidence type="ECO:0000256" key="5">
    <source>
        <dbReference type="SAM" id="Phobius"/>
    </source>
</evidence>
<dbReference type="GO" id="GO:0009306">
    <property type="term" value="P:protein secretion"/>
    <property type="evidence" value="ECO:0007669"/>
    <property type="project" value="InterPro"/>
</dbReference>
<keyword evidence="3 5" id="KW-1133">Transmembrane helix</keyword>
<evidence type="ECO:0000313" key="7">
    <source>
        <dbReference type="EMBL" id="GGZ26783.1"/>
    </source>
</evidence>
<feature type="transmembrane region" description="Helical" evidence="5">
    <location>
        <begin position="12"/>
        <end position="32"/>
    </location>
</feature>
<reference evidence="7" key="2">
    <citation type="submission" date="2020-09" db="EMBL/GenBank/DDBJ databases">
        <authorList>
            <person name="Sun Q."/>
            <person name="Kim S."/>
        </authorList>
    </citation>
    <scope>NUCLEOTIDE SEQUENCE</scope>
    <source>
        <strain evidence="7">KCTC 12368</strain>
    </source>
</reference>
<evidence type="ECO:0000259" key="6">
    <source>
        <dbReference type="Pfam" id="PF04357"/>
    </source>
</evidence>
<organism evidence="7 8">
    <name type="scientific">Echinicola pacifica</name>
    <dbReference type="NCBI Taxonomy" id="346377"/>
    <lineage>
        <taxon>Bacteria</taxon>
        <taxon>Pseudomonadati</taxon>
        <taxon>Bacteroidota</taxon>
        <taxon>Cytophagia</taxon>
        <taxon>Cytophagales</taxon>
        <taxon>Cyclobacteriaceae</taxon>
        <taxon>Echinicola</taxon>
    </lineage>
</organism>
<gene>
    <name evidence="7" type="ORF">GCM10007049_19380</name>
</gene>
<dbReference type="Proteomes" id="UP000619457">
    <property type="component" value="Unassembled WGS sequence"/>
</dbReference>
<comment type="caution">
    <text evidence="7">The sequence shown here is derived from an EMBL/GenBank/DDBJ whole genome shotgun (WGS) entry which is preliminary data.</text>
</comment>
<proteinExistence type="predicted"/>
<reference evidence="7" key="1">
    <citation type="journal article" date="2014" name="Int. J. Syst. Evol. Microbiol.">
        <title>Complete genome sequence of Corynebacterium casei LMG S-19264T (=DSM 44701T), isolated from a smear-ripened cheese.</title>
        <authorList>
            <consortium name="US DOE Joint Genome Institute (JGI-PGF)"/>
            <person name="Walter F."/>
            <person name="Albersmeier A."/>
            <person name="Kalinowski J."/>
            <person name="Ruckert C."/>
        </authorList>
    </citation>
    <scope>NUCLEOTIDE SEQUENCE</scope>
    <source>
        <strain evidence="7">KCTC 12368</strain>
    </source>
</reference>
<evidence type="ECO:0000256" key="4">
    <source>
        <dbReference type="ARBA" id="ARBA00023136"/>
    </source>
</evidence>
<evidence type="ECO:0000313" key="8">
    <source>
        <dbReference type="Proteomes" id="UP000619457"/>
    </source>
</evidence>
<protein>
    <recommendedName>
        <fullName evidence="6">Translocation and assembly module TamB C-terminal domain-containing protein</fullName>
    </recommendedName>
</protein>
<dbReference type="GO" id="GO:0005886">
    <property type="term" value="C:plasma membrane"/>
    <property type="evidence" value="ECO:0007669"/>
    <property type="project" value="InterPro"/>
</dbReference>
<keyword evidence="4 5" id="KW-0472">Membrane</keyword>
<dbReference type="Pfam" id="PF04357">
    <property type="entry name" value="TamB"/>
    <property type="match status" value="1"/>
</dbReference>
<dbReference type="PANTHER" id="PTHR36985:SF1">
    <property type="entry name" value="TRANSLOCATION AND ASSEMBLY MODULE SUBUNIT TAMB"/>
    <property type="match status" value="1"/>
</dbReference>
<sequence>MDKRKIVHTIFKILKITLLVLIGLIVGILLFIRSPWGQDIVVGKALNYAQSKTNTEINIDRLFITFSGNLQVEGLYVEDMEGDTLVYSKSLETGVKVWPLIKDGAIHLSKLDWDGLVANVSRKEDTGKFNFDFLTEAFTSADSTSQTPVDTTSQSSAMPDFSIGPINITNLKVKYLDEVMGIDTDVRLGKLLVEPKNIDLNSMGFYIKNIEFENIQAHYIQTKPFPPSEEDTTASVMPLVKLDHFSIKNVSALYHSQPDSLKAELSIGDFLLELPEADLAKNKIVVKNLLLSQSDIRLSMPAVSQETATSGQEEEVAEAAFEWPAYDIDIQKVRLDENRFDFTSGKAEVTAGVFDANAVSLDSIKLHLDQVYLNSKGAGLNLVTLGFEESSGLTLQNFTFNGQLTETEAKLNDLILQTDQNSLEGSAALTYNSLQAFIDEPDKAKFKIDIPTLSLHLEEFMSLMPDLAEDPYVQTAMTKPLTGQLHAEGSLADLRLGNNEIYWGKNTYVHVQGALKNVSQPDQMSMDISTFTFHSLREDLLGFVDEKAMGIRIPDTLNLEGNVQGKLDDLNAQALLTSSQGTIDVKAAYQNTAEMAFDINLEASQLALGEILPGMGLGDLSVSLQSKGQGESLESLDATLSSDFGELSYNGYDLSGLELSGELTSGKGNVLLSFVDENVDMDLKADLVLDSTANHYTAFLDLRGANLQALGITQKDIRARLELKADFEGDPEEFELSTSITEGMVVYDGRSYPLGEFDLKAFATNDSTSMDVNSLMLNGYMRSNTSPQHLAEGLTRHIESYMRDSASFHAEKDSSHLHPVSLDLNLAFRRAPVLDQVFVEGLDQLDSIDINLTFDEAKQNLQANIRLPHLKYNDMALDSLMIEANGDGENMELALGFSGLEASPLLMGPTSINGNFKHRNLELNFVSSYKNDTTYYIDALVQAKGDSTIVSVLPAGLKVNKKPWETPESNQLIYADNSIKFVDFKFSNANQEVAFKNDLSPNAESQAGITFTNFNLAALLSLLNPQEAIVDGRLNGDFVVENPFTAPGLVADLQIKDLKVMDAELGIMSLKAKSVDAGSYDFDLSLKEKALDLEIKGDYIANETGAELDLNMDLKELQLKLLESLMPEKFAEASGSLQGNLSVSGTTLEPQYEGDFNFKEGSLLVKMLNSKFTLPSESLKVDQNGVYLSDYTFKDAQGNLFSLDGTIGTEDFTNMTFDLMLKADKFQVLNSGPEDNDLFYGKANINADVSIKGDMNLPKVDAKLVVNENTDLTFVIPETQLEVVEREGVVLIVDRDDPNDILTKRATESNESAFTGMDIKAILRVDPKAVFTVVIDERSGDNLMVAGEADLNLNIEPNGQMNLSGIYELSEGHYEMSLYSLVSRKFNIVKGSTITWKGNPMDADLAITASYDVKTSASDLMATQISGVSTEVASQYNQRLPFIVLLNVEGDLIKPQIFFKLDMPEDEQGALGGNVYTRLQQINEEEGELNRQVFSLLVLQKFMPSTGGDGSGSATSSIARSSVSQMLSSQMNALSNNVLGNSGFELNFDLDSYSDYTGDKTELNVSAQKRLFDDRLVVQVGSQMELESSSQESQNTGGVFGNVNIEYLLTENGRYRVRGFRKNEFESIIDGQVIVTGVAFILNREFNKFRNFWKSEEKIQKENQQGKEVKEEQQK</sequence>
<keyword evidence="8" id="KW-1185">Reference proteome</keyword>
<name>A0A918PY05_9BACT</name>
<feature type="domain" description="Translocation and assembly module TamB C-terminal" evidence="6">
    <location>
        <begin position="1194"/>
        <end position="1646"/>
    </location>
</feature>
<evidence type="ECO:0000256" key="2">
    <source>
        <dbReference type="ARBA" id="ARBA00022692"/>
    </source>
</evidence>
<comment type="subcellular location">
    <subcellularLocation>
        <location evidence="1">Membrane</location>
        <topology evidence="1">Single-pass membrane protein</topology>
    </subcellularLocation>
</comment>
<evidence type="ECO:0000256" key="3">
    <source>
        <dbReference type="ARBA" id="ARBA00022989"/>
    </source>
</evidence>
<dbReference type="PANTHER" id="PTHR36985">
    <property type="entry name" value="TRANSLOCATION AND ASSEMBLY MODULE SUBUNIT TAMB"/>
    <property type="match status" value="1"/>
</dbReference>
<keyword evidence="2 5" id="KW-0812">Transmembrane</keyword>